<dbReference type="Proteomes" id="UP000027222">
    <property type="component" value="Unassembled WGS sequence"/>
</dbReference>
<evidence type="ECO:0000313" key="2">
    <source>
        <dbReference type="EMBL" id="KDR66403.1"/>
    </source>
</evidence>
<evidence type="ECO:0000256" key="1">
    <source>
        <dbReference type="SAM" id="SignalP"/>
    </source>
</evidence>
<dbReference type="AlphaFoldDB" id="A0A067SI20"/>
<feature type="chain" id="PRO_5001645761" evidence="1">
    <location>
        <begin position="21"/>
        <end position="53"/>
    </location>
</feature>
<sequence length="53" mass="5672">MRYTPFVVFFMTFFVTNALAVAPITLVSGSTSCTCPCSILRDDGTIVSCKAST</sequence>
<evidence type="ECO:0000313" key="3">
    <source>
        <dbReference type="Proteomes" id="UP000027222"/>
    </source>
</evidence>
<name>A0A067SI20_GALM3</name>
<dbReference type="EMBL" id="KL142424">
    <property type="protein sequence ID" value="KDR66403.1"/>
    <property type="molecule type" value="Genomic_DNA"/>
</dbReference>
<gene>
    <name evidence="2" type="ORF">GALMADRAFT_1160374</name>
</gene>
<feature type="signal peptide" evidence="1">
    <location>
        <begin position="1"/>
        <end position="20"/>
    </location>
</feature>
<accession>A0A067SI20</accession>
<organism evidence="2 3">
    <name type="scientific">Galerina marginata (strain CBS 339.88)</name>
    <dbReference type="NCBI Taxonomy" id="685588"/>
    <lineage>
        <taxon>Eukaryota</taxon>
        <taxon>Fungi</taxon>
        <taxon>Dikarya</taxon>
        <taxon>Basidiomycota</taxon>
        <taxon>Agaricomycotina</taxon>
        <taxon>Agaricomycetes</taxon>
        <taxon>Agaricomycetidae</taxon>
        <taxon>Agaricales</taxon>
        <taxon>Agaricineae</taxon>
        <taxon>Strophariaceae</taxon>
        <taxon>Galerina</taxon>
    </lineage>
</organism>
<protein>
    <submittedName>
        <fullName evidence="2">Uncharacterized protein</fullName>
    </submittedName>
</protein>
<keyword evidence="3" id="KW-1185">Reference proteome</keyword>
<reference evidence="3" key="1">
    <citation type="journal article" date="2014" name="Proc. Natl. Acad. Sci. U.S.A.">
        <title>Extensive sampling of basidiomycete genomes demonstrates inadequacy of the white-rot/brown-rot paradigm for wood decay fungi.</title>
        <authorList>
            <person name="Riley R."/>
            <person name="Salamov A.A."/>
            <person name="Brown D.W."/>
            <person name="Nagy L.G."/>
            <person name="Floudas D."/>
            <person name="Held B.W."/>
            <person name="Levasseur A."/>
            <person name="Lombard V."/>
            <person name="Morin E."/>
            <person name="Otillar R."/>
            <person name="Lindquist E.A."/>
            <person name="Sun H."/>
            <person name="LaButti K.M."/>
            <person name="Schmutz J."/>
            <person name="Jabbour D."/>
            <person name="Luo H."/>
            <person name="Baker S.E."/>
            <person name="Pisabarro A.G."/>
            <person name="Walton J.D."/>
            <person name="Blanchette R.A."/>
            <person name="Henrissat B."/>
            <person name="Martin F."/>
            <person name="Cullen D."/>
            <person name="Hibbett D.S."/>
            <person name="Grigoriev I.V."/>
        </authorList>
    </citation>
    <scope>NUCLEOTIDE SEQUENCE [LARGE SCALE GENOMIC DNA]</scope>
    <source>
        <strain evidence="3">CBS 339.88</strain>
    </source>
</reference>
<dbReference type="PROSITE" id="PS51257">
    <property type="entry name" value="PROKAR_LIPOPROTEIN"/>
    <property type="match status" value="1"/>
</dbReference>
<proteinExistence type="predicted"/>
<keyword evidence="1" id="KW-0732">Signal</keyword>
<dbReference type="HOGENOM" id="CLU_3068825_0_0_1"/>